<proteinExistence type="predicted"/>
<dbReference type="EMBL" id="GBRH01195057">
    <property type="protein sequence ID" value="JAE02839.1"/>
    <property type="molecule type" value="Transcribed_RNA"/>
</dbReference>
<dbReference type="AlphaFoldDB" id="A0A0A9EV07"/>
<sequence length="106" mass="12097">MLSCPCCIPRTSCSRSRRFPQQISTIRSPSAGRLLPLFWPLNSWRALLTPVSHSTWSSILDPSSMEVLLPTQQMLMHGTVPRFLHLFLEPFLLIHIGENTRQLLSL</sequence>
<reference evidence="1" key="2">
    <citation type="journal article" date="2015" name="Data Brief">
        <title>Shoot transcriptome of the giant reed, Arundo donax.</title>
        <authorList>
            <person name="Barrero R.A."/>
            <person name="Guerrero F.D."/>
            <person name="Moolhuijzen P."/>
            <person name="Goolsby J.A."/>
            <person name="Tidwell J."/>
            <person name="Bellgard S.E."/>
            <person name="Bellgard M.I."/>
        </authorList>
    </citation>
    <scope>NUCLEOTIDE SEQUENCE</scope>
    <source>
        <tissue evidence="1">Shoot tissue taken approximately 20 cm above the soil surface</tissue>
    </source>
</reference>
<evidence type="ECO:0000313" key="1">
    <source>
        <dbReference type="EMBL" id="JAE02839.1"/>
    </source>
</evidence>
<organism evidence="1">
    <name type="scientific">Arundo donax</name>
    <name type="common">Giant reed</name>
    <name type="synonym">Donax arundinaceus</name>
    <dbReference type="NCBI Taxonomy" id="35708"/>
    <lineage>
        <taxon>Eukaryota</taxon>
        <taxon>Viridiplantae</taxon>
        <taxon>Streptophyta</taxon>
        <taxon>Embryophyta</taxon>
        <taxon>Tracheophyta</taxon>
        <taxon>Spermatophyta</taxon>
        <taxon>Magnoliopsida</taxon>
        <taxon>Liliopsida</taxon>
        <taxon>Poales</taxon>
        <taxon>Poaceae</taxon>
        <taxon>PACMAD clade</taxon>
        <taxon>Arundinoideae</taxon>
        <taxon>Arundineae</taxon>
        <taxon>Arundo</taxon>
    </lineage>
</organism>
<protein>
    <submittedName>
        <fullName evidence="1">Uncharacterized protein</fullName>
    </submittedName>
</protein>
<reference evidence="1" key="1">
    <citation type="submission" date="2014-09" db="EMBL/GenBank/DDBJ databases">
        <authorList>
            <person name="Magalhaes I.L.F."/>
            <person name="Oliveira U."/>
            <person name="Santos F.R."/>
            <person name="Vidigal T.H.D.A."/>
            <person name="Brescovit A.D."/>
            <person name="Santos A.J."/>
        </authorList>
    </citation>
    <scope>NUCLEOTIDE SEQUENCE</scope>
    <source>
        <tissue evidence="1">Shoot tissue taken approximately 20 cm above the soil surface</tissue>
    </source>
</reference>
<accession>A0A0A9EV07</accession>
<name>A0A0A9EV07_ARUDO</name>